<dbReference type="GO" id="GO:0009187">
    <property type="term" value="P:cyclic nucleotide metabolic process"/>
    <property type="evidence" value="ECO:0007669"/>
    <property type="project" value="TreeGrafter"/>
</dbReference>
<reference evidence="1 2" key="2">
    <citation type="journal article" date="2012" name="Open Biol.">
        <title>Characteristics of nucleosomes and linker DNA regions on the genome of the basidiomycete Mixia osmundae revealed by mono- and dinucleosome mapping.</title>
        <authorList>
            <person name="Nishida H."/>
            <person name="Kondo S."/>
            <person name="Matsumoto T."/>
            <person name="Suzuki Y."/>
            <person name="Yoshikawa H."/>
            <person name="Taylor T.D."/>
            <person name="Sugiyama J."/>
        </authorList>
    </citation>
    <scope>NUCLEOTIDE SEQUENCE [LARGE SCALE GENOMIC DNA]</scope>
    <source>
        <strain evidence="2">CBS 9802 / IAM 14324 / JCM 22182 / KY 12970</strain>
    </source>
</reference>
<proteinExistence type="predicted"/>
<dbReference type="SUPFAM" id="SSF55144">
    <property type="entry name" value="LigT-like"/>
    <property type="match status" value="1"/>
</dbReference>
<dbReference type="eggNOG" id="ENOG502SCN2">
    <property type="taxonomic scope" value="Eukaryota"/>
</dbReference>
<keyword evidence="2" id="KW-1185">Reference proteome</keyword>
<dbReference type="InterPro" id="IPR012386">
    <property type="entry name" value="Cyclic-nucl_3Pdiesterase"/>
</dbReference>
<evidence type="ECO:0000313" key="1">
    <source>
        <dbReference type="EMBL" id="GAA98927.1"/>
    </source>
</evidence>
<comment type="caution">
    <text evidence="1">The sequence shown here is derived from an EMBL/GenBank/DDBJ whole genome shotgun (WGS) entry which is preliminary data.</text>
</comment>
<evidence type="ECO:0008006" key="3">
    <source>
        <dbReference type="Google" id="ProtNLM"/>
    </source>
</evidence>
<sequence>MATQSHGISLWLVPSIEADHHSTSPTERLSMLIGRLAHANETPVFAPHVTLHSRLPLETDISSLVDTIRGVIGTGPAPSELVFRDVREGGTVFQCVLAAIEPDKSLSGLHDRLRAALQPFGLGDQADYFPHLSLVYGDLTSAHKLAIVQEIMVQDETLASDGTCRLCGMSSFALGELQVVRTASSDPSEWQCLARLAL</sequence>
<name>G7E7W7_MIXOS</name>
<dbReference type="STRING" id="764103.G7E7W7"/>
<evidence type="ECO:0000313" key="2">
    <source>
        <dbReference type="Proteomes" id="UP000009131"/>
    </source>
</evidence>
<dbReference type="HOGENOM" id="CLU_081919_0_1_1"/>
<dbReference type="OMA" id="MAHETAF"/>
<dbReference type="OrthoDB" id="514292at2759"/>
<dbReference type="PANTHER" id="PTHR28141">
    <property type="entry name" value="2',3'-CYCLIC-NUCLEOTIDE 3'-PHOSPHODIESTERASE"/>
    <property type="match status" value="1"/>
</dbReference>
<dbReference type="Proteomes" id="UP000009131">
    <property type="component" value="Unassembled WGS sequence"/>
</dbReference>
<dbReference type="Pfam" id="PF07823">
    <property type="entry name" value="CPDase"/>
    <property type="match status" value="1"/>
</dbReference>
<dbReference type="GO" id="GO:0004113">
    <property type="term" value="F:2',3'-cyclic-nucleotide 3'-phosphodiesterase activity"/>
    <property type="evidence" value="ECO:0007669"/>
    <property type="project" value="TreeGrafter"/>
</dbReference>
<gene>
    <name evidence="1" type="primary">Mo05615</name>
    <name evidence="1" type="ORF">E5Q_05615</name>
</gene>
<dbReference type="InterPro" id="IPR009097">
    <property type="entry name" value="Cyclic_Pdiesterase"/>
</dbReference>
<dbReference type="EMBL" id="BABT02000165">
    <property type="protein sequence ID" value="GAA98927.1"/>
    <property type="molecule type" value="Genomic_DNA"/>
</dbReference>
<dbReference type="Gene3D" id="3.90.1140.10">
    <property type="entry name" value="Cyclic phosphodiesterase"/>
    <property type="match status" value="1"/>
</dbReference>
<protein>
    <recommendedName>
        <fullName evidence="3">2',3'-cyclic-nucleotide 3'-phosphodiesterase</fullName>
    </recommendedName>
</protein>
<dbReference type="AlphaFoldDB" id="G7E7W7"/>
<reference evidence="1 2" key="1">
    <citation type="journal article" date="2011" name="J. Gen. Appl. Microbiol.">
        <title>Draft genome sequencing of the enigmatic basidiomycete Mixia osmundae.</title>
        <authorList>
            <person name="Nishida H."/>
            <person name="Nagatsuka Y."/>
            <person name="Sugiyama J."/>
        </authorList>
    </citation>
    <scope>NUCLEOTIDE SEQUENCE [LARGE SCALE GENOMIC DNA]</scope>
    <source>
        <strain evidence="2">CBS 9802 / IAM 14324 / JCM 22182 / KY 12970</strain>
    </source>
</reference>
<organism evidence="1 2">
    <name type="scientific">Mixia osmundae (strain CBS 9802 / IAM 14324 / JCM 22182 / KY 12970)</name>
    <dbReference type="NCBI Taxonomy" id="764103"/>
    <lineage>
        <taxon>Eukaryota</taxon>
        <taxon>Fungi</taxon>
        <taxon>Dikarya</taxon>
        <taxon>Basidiomycota</taxon>
        <taxon>Pucciniomycotina</taxon>
        <taxon>Mixiomycetes</taxon>
        <taxon>Mixiales</taxon>
        <taxon>Mixiaceae</taxon>
        <taxon>Mixia</taxon>
    </lineage>
</organism>
<dbReference type="RefSeq" id="XP_014567088.1">
    <property type="nucleotide sequence ID" value="XM_014711602.1"/>
</dbReference>
<dbReference type="InParanoid" id="G7E7W7"/>
<dbReference type="PANTHER" id="PTHR28141:SF1">
    <property type="entry name" value="2',3'-CYCLIC-NUCLEOTIDE 3'-PHOSPHODIESTERASE"/>
    <property type="match status" value="1"/>
</dbReference>
<accession>G7E7W7</accession>